<evidence type="ECO:0000313" key="1">
    <source>
        <dbReference type="EMBL" id="AFV51247.1"/>
    </source>
</evidence>
<proteinExistence type="predicted"/>
<organism evidence="1 2">
    <name type="scientific">Sulfolobales Mexican rod-shaped virus 1</name>
    <dbReference type="NCBI Taxonomy" id="2848122"/>
    <lineage>
        <taxon>Viruses</taxon>
        <taxon>Adnaviria</taxon>
        <taxon>Zilligvirae</taxon>
        <taxon>Taleaviricota</taxon>
        <taxon>Tokiviricetes</taxon>
        <taxon>Ligamenvirales</taxon>
        <taxon>Rudiviridae</taxon>
        <taxon>Mexirudivirus</taxon>
        <taxon>Mexirudivirus azufresense</taxon>
        <taxon>Mexirudivirus SMRV1</taxon>
    </lineage>
</organism>
<sequence>MTHVKGSRNIVAMKERLYRKVLSRQTFPAFLAMVNAGTSATLPTALSGIVIPPGYNTDYGILYSQLIAMLLQGVNNYLTQILSGVNLAVANTIATALGQFPFNQPVQNAHQIIVNYGTSYDAYVSQCSELIVPAVFDETLFDLSAFQPAYGYQMQSTYCQQYQQQFAQFVSQIQQNSIAFDVTTLGVGKTNEPAIENAMYNAIQGTGVAEALSQANVNFYDLPDLAQFALAFLSVLNQTLSGGVALDASWLDRSALSEPQNDYQELANNFLLQNLAQFFGVVLDFTPLDFAPLMPEFPEQAETLEDLIATLSAEKTIVSIFAMLFANHMYDPSLGGTKLGQSQRVESYAEMYNVFLHINDIVKRRYTNVMYAKMVVDATMEIARYPYRGNLSYDAGARSLPYNEFLTYWKNKWSFYGLKTEDLQYAQQLGEMFQAGASLQSTRKLQQVGQYAKKYKPLFYRKGYAGVGSV</sequence>
<dbReference type="KEGG" id="vg:13997092"/>
<evidence type="ECO:0000313" key="2">
    <source>
        <dbReference type="Proteomes" id="UP000009199"/>
    </source>
</evidence>
<accession>K4PAJ6</accession>
<keyword evidence="2" id="KW-1185">Reference proteome</keyword>
<name>K4PAJ6_9VIRU</name>
<protein>
    <submittedName>
        <fullName evidence="1">Structural protein</fullName>
    </submittedName>
</protein>
<dbReference type="Proteomes" id="UP000009199">
    <property type="component" value="Segment"/>
</dbReference>
<dbReference type="OrthoDB" id="2568at10239"/>
<dbReference type="EMBL" id="JX944686">
    <property type="protein sequence ID" value="AFV51247.1"/>
    <property type="molecule type" value="Genomic_DNA"/>
</dbReference>
<reference evidence="1 2" key="1">
    <citation type="journal article" date="2013" name="Genome Announc.">
        <title>Genome sequence of a novel archaeal rudivirus recovered from a mexican hot spring.</title>
        <authorList>
            <person name="Servin-Garciduenas L.E."/>
            <person name="Peng X."/>
            <person name="Garrett R.A."/>
            <person name="Martinez-Romero E."/>
        </authorList>
    </citation>
    <scope>NUCLEOTIDE SEQUENCE [LARGE SCALE GENOMIC DNA]</scope>
</reference>